<organism evidence="4 5">
    <name type="scientific">Actinoplanes lobatus</name>
    <dbReference type="NCBI Taxonomy" id="113568"/>
    <lineage>
        <taxon>Bacteria</taxon>
        <taxon>Bacillati</taxon>
        <taxon>Actinomycetota</taxon>
        <taxon>Actinomycetes</taxon>
        <taxon>Micromonosporales</taxon>
        <taxon>Micromonosporaceae</taxon>
        <taxon>Actinoplanes</taxon>
    </lineage>
</organism>
<feature type="transmembrane region" description="Helical" evidence="1">
    <location>
        <begin position="268"/>
        <end position="288"/>
    </location>
</feature>
<evidence type="ECO:0000259" key="2">
    <source>
        <dbReference type="PROSITE" id="PS50011"/>
    </source>
</evidence>
<keyword evidence="4" id="KW-0808">Transferase</keyword>
<dbReference type="AlphaFoldDB" id="A0A7W7HBT8"/>
<dbReference type="EMBL" id="BOMP01000035">
    <property type="protein sequence ID" value="GIE39783.1"/>
    <property type="molecule type" value="Genomic_DNA"/>
</dbReference>
<feature type="domain" description="Protein kinase" evidence="2">
    <location>
        <begin position="10"/>
        <end position="311"/>
    </location>
</feature>
<keyword evidence="4" id="KW-0723">Serine/threonine-protein kinase</keyword>
<keyword evidence="6" id="KW-1185">Reference proteome</keyword>
<dbReference type="InterPro" id="IPR000719">
    <property type="entry name" value="Prot_kinase_dom"/>
</dbReference>
<comment type="caution">
    <text evidence="4">The sequence shown here is derived from an EMBL/GenBank/DDBJ whole genome shotgun (WGS) entry which is preliminary data.</text>
</comment>
<keyword evidence="4" id="KW-0418">Kinase</keyword>
<dbReference type="SUPFAM" id="SSF56112">
    <property type="entry name" value="Protein kinase-like (PK-like)"/>
    <property type="match status" value="1"/>
</dbReference>
<dbReference type="Gene3D" id="1.10.510.10">
    <property type="entry name" value="Transferase(Phosphotransferase) domain 1"/>
    <property type="match status" value="1"/>
</dbReference>
<dbReference type="Proteomes" id="UP000631312">
    <property type="component" value="Unassembled WGS sequence"/>
</dbReference>
<keyword evidence="1" id="KW-0472">Membrane</keyword>
<dbReference type="GO" id="GO:0004674">
    <property type="term" value="F:protein serine/threonine kinase activity"/>
    <property type="evidence" value="ECO:0007669"/>
    <property type="project" value="UniProtKB-KW"/>
</dbReference>
<dbReference type="RefSeq" id="WP_188120265.1">
    <property type="nucleotide sequence ID" value="NZ_BOMP01000035.1"/>
</dbReference>
<dbReference type="EMBL" id="JACHNC010000001">
    <property type="protein sequence ID" value="MBB4747654.1"/>
    <property type="molecule type" value="Genomic_DNA"/>
</dbReference>
<dbReference type="Proteomes" id="UP000590511">
    <property type="component" value="Unassembled WGS sequence"/>
</dbReference>
<evidence type="ECO:0000313" key="6">
    <source>
        <dbReference type="Proteomes" id="UP000631312"/>
    </source>
</evidence>
<dbReference type="PROSITE" id="PS50011">
    <property type="entry name" value="PROTEIN_KINASE_DOM"/>
    <property type="match status" value="1"/>
</dbReference>
<sequence length="311" mass="33136">MAGIDTPAGYTRLQRMSTGAEADLYQAWDERAGRRVALKLFHRFVRGRAEESAFAAHVAASVGLGATTAIVPVRSGGITATGRPWLALDLIDGRTLDDVLRDRPPSPAEALHHAIVLADALARTHAMRPRMVHGRIRPEVVLIGASGEPMLTGFTAPLGRTAPEPRDDVTALGALLFRVLTGDDWPGDIDRADRIISAWPGLSRLFDEVLTPVPAVDSMAGFAARLRQVWHASGATIPLPAAPGREITPASPVVLPATPPAYVWKRRIAAITLVAALPVTIGAVLLYGKLTDSWRLTMPPAVITGIVESGH</sequence>
<keyword evidence="1" id="KW-1133">Transmembrane helix</keyword>
<evidence type="ECO:0000313" key="4">
    <source>
        <dbReference type="EMBL" id="MBB4747654.1"/>
    </source>
</evidence>
<evidence type="ECO:0000256" key="1">
    <source>
        <dbReference type="SAM" id="Phobius"/>
    </source>
</evidence>
<protein>
    <submittedName>
        <fullName evidence="4">Serine/threonine protein kinase</fullName>
    </submittedName>
</protein>
<dbReference type="InterPro" id="IPR011009">
    <property type="entry name" value="Kinase-like_dom_sf"/>
</dbReference>
<accession>A0A7W7HBT8</accession>
<proteinExistence type="predicted"/>
<name>A0A7W7HBT8_9ACTN</name>
<evidence type="ECO:0000313" key="3">
    <source>
        <dbReference type="EMBL" id="GIE39783.1"/>
    </source>
</evidence>
<keyword evidence="1" id="KW-0812">Transmembrane</keyword>
<gene>
    <name evidence="3" type="ORF">Alo02nite_26810</name>
    <name evidence="4" type="ORF">BJ964_001815</name>
</gene>
<evidence type="ECO:0000313" key="5">
    <source>
        <dbReference type="Proteomes" id="UP000590511"/>
    </source>
</evidence>
<dbReference type="GO" id="GO:0005524">
    <property type="term" value="F:ATP binding"/>
    <property type="evidence" value="ECO:0007669"/>
    <property type="project" value="InterPro"/>
</dbReference>
<reference evidence="4 5" key="1">
    <citation type="submission" date="2020-08" db="EMBL/GenBank/DDBJ databases">
        <title>Sequencing the genomes of 1000 actinobacteria strains.</title>
        <authorList>
            <person name="Klenk H.-P."/>
        </authorList>
    </citation>
    <scope>NUCLEOTIDE SEQUENCE [LARGE SCALE GENOMIC DNA]</scope>
    <source>
        <strain evidence="4 5">DSM 43150</strain>
    </source>
</reference>
<reference evidence="3 6" key="2">
    <citation type="submission" date="2021-01" db="EMBL/GenBank/DDBJ databases">
        <title>Whole genome shotgun sequence of Actinoplanes lobatus NBRC 12513.</title>
        <authorList>
            <person name="Komaki H."/>
            <person name="Tamura T."/>
        </authorList>
    </citation>
    <scope>NUCLEOTIDE SEQUENCE [LARGE SCALE GENOMIC DNA]</scope>
    <source>
        <strain evidence="3 6">NBRC 12513</strain>
    </source>
</reference>